<feature type="transmembrane region" description="Helical" evidence="12">
    <location>
        <begin position="169"/>
        <end position="188"/>
    </location>
</feature>
<dbReference type="PANTHER" id="PTHR30341">
    <property type="entry name" value="SODIUM ION/PROTON ANTIPORTER NHAA-RELATED"/>
    <property type="match status" value="1"/>
</dbReference>
<feature type="transmembrane region" description="Helical" evidence="12">
    <location>
        <begin position="220"/>
        <end position="250"/>
    </location>
</feature>
<feature type="transmembrane region" description="Helical" evidence="12">
    <location>
        <begin position="114"/>
        <end position="133"/>
    </location>
</feature>
<evidence type="ECO:0000256" key="4">
    <source>
        <dbReference type="ARBA" id="ARBA00022449"/>
    </source>
</evidence>
<dbReference type="InterPro" id="IPR013766">
    <property type="entry name" value="Thioredoxin_domain"/>
</dbReference>
<keyword evidence="5 12" id="KW-1003">Cell membrane</keyword>
<comment type="catalytic activity">
    <reaction evidence="12">
        <text>Na(+)(in) + 2 H(+)(out) = Na(+)(out) + 2 H(+)(in)</text>
        <dbReference type="Rhea" id="RHEA:29251"/>
        <dbReference type="ChEBI" id="CHEBI:15378"/>
        <dbReference type="ChEBI" id="CHEBI:29101"/>
    </reaction>
</comment>
<feature type="transmembrane region" description="Helical" evidence="12">
    <location>
        <begin position="303"/>
        <end position="321"/>
    </location>
</feature>
<name>A0A0W8IJ44_9MICO</name>
<dbReference type="PROSITE" id="PS51352">
    <property type="entry name" value="THIOREDOXIN_2"/>
    <property type="match status" value="1"/>
</dbReference>
<evidence type="ECO:0000256" key="9">
    <source>
        <dbReference type="ARBA" id="ARBA00023065"/>
    </source>
</evidence>
<proteinExistence type="inferred from homology"/>
<dbReference type="GO" id="GO:0006885">
    <property type="term" value="P:regulation of pH"/>
    <property type="evidence" value="ECO:0007669"/>
    <property type="project" value="UniProtKB-UniRule"/>
</dbReference>
<organism evidence="14 15">
    <name type="scientific">Serinicoccus chungangensis</name>
    <dbReference type="NCBI Taxonomy" id="767452"/>
    <lineage>
        <taxon>Bacteria</taxon>
        <taxon>Bacillati</taxon>
        <taxon>Actinomycetota</taxon>
        <taxon>Actinomycetes</taxon>
        <taxon>Micrococcales</taxon>
        <taxon>Ornithinimicrobiaceae</taxon>
        <taxon>Serinicoccus</taxon>
    </lineage>
</organism>
<evidence type="ECO:0000256" key="6">
    <source>
        <dbReference type="ARBA" id="ARBA00022692"/>
    </source>
</evidence>
<evidence type="ECO:0000256" key="3">
    <source>
        <dbReference type="ARBA" id="ARBA00022448"/>
    </source>
</evidence>
<dbReference type="InterPro" id="IPR012336">
    <property type="entry name" value="Thioredoxin-like_fold"/>
</dbReference>
<evidence type="ECO:0000256" key="2">
    <source>
        <dbReference type="ARBA" id="ARBA00007006"/>
    </source>
</evidence>
<feature type="domain" description="Thioredoxin" evidence="13">
    <location>
        <begin position="444"/>
        <end position="619"/>
    </location>
</feature>
<dbReference type="Gene3D" id="3.40.30.10">
    <property type="entry name" value="Glutaredoxin"/>
    <property type="match status" value="1"/>
</dbReference>
<evidence type="ECO:0000256" key="5">
    <source>
        <dbReference type="ARBA" id="ARBA00022475"/>
    </source>
</evidence>
<keyword evidence="10 12" id="KW-0472">Membrane</keyword>
<dbReference type="InterPro" id="IPR023171">
    <property type="entry name" value="Na/H_antiporter_dom_sf"/>
</dbReference>
<dbReference type="Pfam" id="PF13462">
    <property type="entry name" value="Thioredoxin_4"/>
    <property type="match status" value="1"/>
</dbReference>
<gene>
    <name evidence="12" type="primary">nhaA</name>
    <name evidence="14" type="ORF">AVL62_15795</name>
</gene>
<dbReference type="Gene3D" id="1.20.1530.10">
    <property type="entry name" value="Na+/H+ antiporter like domain"/>
    <property type="match status" value="1"/>
</dbReference>
<feature type="transmembrane region" description="Helical" evidence="12">
    <location>
        <begin position="23"/>
        <end position="45"/>
    </location>
</feature>
<sequence length="640" mass="67801">MHDAHLDTADHRRERSAGALRRFVVTENSGAVVLLLATVAALVWANSPWRAGYEALWAAEAGLHVGPVNLVHTLRDWVNEGLMAIFFFVAGLEIRREFDVGDLRERRRLAAPVIAALGGMIVPALIFVALNAGTDSVRGWGIVVGTDTAFALGVLSLSRGVSARARTFLLTLVVIDDVIALSVIAVVYTERLSLAWLAGAVAAFAAILLLRAADVRALPWYAGLAVLMWVAVSASGLHATVAGVAAGLLATATSPGREELRRAGLWWRRFRMTPTPQMAHRASRSMAQAVSPNDRLQRMFHPWSSYVIVPLFALANAGLSVDTATLSRAATSPITLGILLGLVVGKAAGVLGSTWLAARPAFGGLPLTVPWSSLAGIGMVAGIGFTVSLLIADISFDGSELEEAKIGILTGSTLAALLGWLIFRLLPRMPARVRTAGAGRVAAPLLDLAVPPDPATDHRTGPQDAGAVILWYGDYQCAHSAHAQAVVEQVRRELPDSVDVVFRHLPLADIHPHAQVAAEAAEAAAVQGRFWAMHAELYRQHTDLTRSRIHQIAASLDLDLEAFTTALDAGLHASRVARDVASADASDAVGTPTVFVNGRRYRGPMEPGPLAQTVTEALLLVAPARGTSRSPSAGDRTAEA</sequence>
<dbReference type="GO" id="GO:0005886">
    <property type="term" value="C:plasma membrane"/>
    <property type="evidence" value="ECO:0007669"/>
    <property type="project" value="UniProtKB-SubCell"/>
</dbReference>
<keyword evidence="7 12" id="KW-1133">Transmembrane helix</keyword>
<evidence type="ECO:0000313" key="14">
    <source>
        <dbReference type="EMBL" id="KUG60004.1"/>
    </source>
</evidence>
<dbReference type="OrthoDB" id="9808135at2"/>
<keyword evidence="8 12" id="KW-0915">Sodium</keyword>
<protein>
    <recommendedName>
        <fullName evidence="12">Na(+)/H(+) antiporter NhaA</fullName>
    </recommendedName>
    <alternativeName>
        <fullName evidence="12">Sodium/proton antiporter NhaA</fullName>
    </alternativeName>
</protein>
<dbReference type="NCBIfam" id="TIGR00773">
    <property type="entry name" value="NhaA"/>
    <property type="match status" value="1"/>
</dbReference>
<comment type="function">
    <text evidence="12">Na(+)/H(+) antiporter that extrudes sodium in exchange for external protons.</text>
</comment>
<comment type="similarity">
    <text evidence="12">Belongs to the NhaA Na(+)/H(+) (TC 2.A.33) antiporter family.</text>
</comment>
<keyword evidence="15" id="KW-1185">Reference proteome</keyword>
<keyword evidence="6 12" id="KW-0812">Transmembrane</keyword>
<comment type="caution">
    <text evidence="14">The sequence shown here is derived from an EMBL/GenBank/DDBJ whole genome shotgun (WGS) entry which is preliminary data.</text>
</comment>
<dbReference type="InterPro" id="IPR004670">
    <property type="entry name" value="NhaA"/>
</dbReference>
<dbReference type="Pfam" id="PF06965">
    <property type="entry name" value="Na_H_antiport_1"/>
    <property type="match status" value="1"/>
</dbReference>
<feature type="transmembrane region" description="Helical" evidence="12">
    <location>
        <begin position="404"/>
        <end position="423"/>
    </location>
</feature>
<keyword evidence="9 12" id="KW-0406">Ion transport</keyword>
<evidence type="ECO:0000256" key="8">
    <source>
        <dbReference type="ARBA" id="ARBA00023053"/>
    </source>
</evidence>
<feature type="transmembrane region" description="Helical" evidence="12">
    <location>
        <begin position="333"/>
        <end position="357"/>
    </location>
</feature>
<feature type="transmembrane region" description="Helical" evidence="12">
    <location>
        <begin position="77"/>
        <end position="94"/>
    </location>
</feature>
<evidence type="ECO:0000256" key="11">
    <source>
        <dbReference type="ARBA" id="ARBA00023201"/>
    </source>
</evidence>
<evidence type="ECO:0000256" key="10">
    <source>
        <dbReference type="ARBA" id="ARBA00023136"/>
    </source>
</evidence>
<dbReference type="STRING" id="767452.AVL62_15795"/>
<keyword evidence="4 12" id="KW-0050">Antiport</keyword>
<dbReference type="CDD" id="cd02972">
    <property type="entry name" value="DsbA_family"/>
    <property type="match status" value="1"/>
</dbReference>
<evidence type="ECO:0000259" key="13">
    <source>
        <dbReference type="PROSITE" id="PS51352"/>
    </source>
</evidence>
<evidence type="ECO:0000256" key="1">
    <source>
        <dbReference type="ARBA" id="ARBA00004429"/>
    </source>
</evidence>
<dbReference type="PANTHER" id="PTHR30341:SF0">
    <property type="entry name" value="NA(+)_H(+) ANTIPORTER NHAA"/>
    <property type="match status" value="1"/>
</dbReference>
<reference evidence="14 15" key="1">
    <citation type="submission" date="2015-12" db="EMBL/GenBank/DDBJ databases">
        <title>Serinicoccus chungangenesis strain CD08_5 genome sequencing and assembly.</title>
        <authorList>
            <person name="Chander A.M."/>
            <person name="Kaur G."/>
            <person name="Nair G.R."/>
            <person name="Dhawan D.K."/>
            <person name="Kochhar R.K."/>
            <person name="Mayilraj S."/>
            <person name="Bhadada S.K."/>
        </authorList>
    </citation>
    <scope>NUCLEOTIDE SEQUENCE [LARGE SCALE GENOMIC DNA]</scope>
    <source>
        <strain evidence="14 15">CD08_5</strain>
    </source>
</reference>
<keyword evidence="11 12" id="KW-0739">Sodium transport</keyword>
<dbReference type="AlphaFoldDB" id="A0A0W8IJ44"/>
<feature type="transmembrane region" description="Helical" evidence="12">
    <location>
        <begin position="369"/>
        <end position="392"/>
    </location>
</feature>
<evidence type="ECO:0000313" key="15">
    <source>
        <dbReference type="Proteomes" id="UP000054837"/>
    </source>
</evidence>
<dbReference type="GO" id="GO:0015385">
    <property type="term" value="F:sodium:proton antiporter activity"/>
    <property type="evidence" value="ECO:0007669"/>
    <property type="project" value="UniProtKB-UniRule"/>
</dbReference>
<dbReference type="RefSeq" id="WP_058889679.1">
    <property type="nucleotide sequence ID" value="NZ_LQBL01000001.1"/>
</dbReference>
<dbReference type="SUPFAM" id="SSF52833">
    <property type="entry name" value="Thioredoxin-like"/>
    <property type="match status" value="1"/>
</dbReference>
<evidence type="ECO:0000256" key="7">
    <source>
        <dbReference type="ARBA" id="ARBA00022989"/>
    </source>
</evidence>
<dbReference type="Proteomes" id="UP000054837">
    <property type="component" value="Unassembled WGS sequence"/>
</dbReference>
<accession>A0A0W8IJ44</accession>
<dbReference type="HAMAP" id="MF_01844">
    <property type="entry name" value="NhaA"/>
    <property type="match status" value="1"/>
</dbReference>
<comment type="subcellular location">
    <subcellularLocation>
        <location evidence="1">Cell inner membrane</location>
        <topology evidence="1">Multi-pass membrane protein</topology>
    </subcellularLocation>
    <subcellularLocation>
        <location evidence="12">Cell membrane</location>
        <topology evidence="12">Multi-pass membrane protein</topology>
    </subcellularLocation>
</comment>
<dbReference type="EMBL" id="LQBL01000001">
    <property type="protein sequence ID" value="KUG60004.1"/>
    <property type="molecule type" value="Genomic_DNA"/>
</dbReference>
<keyword evidence="3 12" id="KW-0813">Transport</keyword>
<comment type="similarity">
    <text evidence="2">In the N-terminal section; belongs to the NhaA Na(+)/H(+) (TC 2.A.33) antiporter family.</text>
</comment>
<dbReference type="InterPro" id="IPR036249">
    <property type="entry name" value="Thioredoxin-like_sf"/>
</dbReference>
<feature type="transmembrane region" description="Helical" evidence="12">
    <location>
        <begin position="139"/>
        <end position="157"/>
    </location>
</feature>
<feature type="transmembrane region" description="Helical" evidence="12">
    <location>
        <begin position="194"/>
        <end position="213"/>
    </location>
</feature>
<evidence type="ECO:0000256" key="12">
    <source>
        <dbReference type="HAMAP-Rule" id="MF_01844"/>
    </source>
</evidence>